<evidence type="ECO:0000313" key="2">
    <source>
        <dbReference type="Proteomes" id="UP001162992"/>
    </source>
</evidence>
<dbReference type="Proteomes" id="UP001162992">
    <property type="component" value="Chromosome 17"/>
</dbReference>
<protein>
    <submittedName>
        <fullName evidence="1">Uncharacterized protein</fullName>
    </submittedName>
</protein>
<comment type="caution">
    <text evidence="1">The sequence shown here is derived from an EMBL/GenBank/DDBJ whole genome shotgun (WGS) entry which is preliminary data.</text>
</comment>
<sequence length="749" mass="83316">MMMGDLQSEFPDDDQSKKLPEEKDAHKSYLRCADAIDDNDLSRTEEVKQNGLSLPDTGQPLIDKLPISSSIVKKIPSKNVVAVCTSPPSTDSDEIDALKRASKLDTLDLLEKQKAGFVESNDDIELKFENRVFEHVGLAGFTNGTNRKKSIPSESFEPLPFLSNRSISSFSKLIQQDPNYWSSLEDALSAKQRSEPNKPVLLESGDSSFNSSSTEDGSIELIQMQKSFDGNPFSQKSYRPMQENQGRFTRKLEKLPKEDKEEVDKFLKGFSRSPLVWTSDTEESSSSEDSSVDEEKMSRATGMKDCRSSASEVMQEKDVRVQYKSITDMNFDPIGPRSDERLDSNSKKNHLKQDTYLVDAWLPLRQKHSHNTDKTMNVQNDRASFKQSQSLYESGNLQGLSTKEFQTHRLEHTSVNTEGPILDLIENAGDSEQQDLLPIVAVEFTKRPALCESKVDQLCQENDRDRELTKMETAVSKKSKDISEAGVSKHEIVFLYKAHGDVCKDYDFVHDADADKESHSGLSENDSALVHKADQNGFPGATVHDQDQETISYVPTIEGLVLEQCMASNLAKDDCRIENSEASSEEADGSSSAKVVDLTAISSDEHSSCNCLTFNKTQTDSLPVALSTQFDPGHKVQMKESGMDLSNNTSKLLDTIGEDIKSTDLAPIPISGVNLFSGAITQSGSIPFSGSISLRSDSSNNSTRSFAFPILASEWNSSPVKMAPADHRYLRRKRQWRLCFCCTQPTTRI</sequence>
<reference evidence="2" key="1">
    <citation type="journal article" date="2024" name="Proc. Natl. Acad. Sci. U.S.A.">
        <title>Extraordinary preservation of gene collinearity over three hundred million years revealed in homosporous lycophytes.</title>
        <authorList>
            <person name="Li C."/>
            <person name="Wickell D."/>
            <person name="Kuo L.Y."/>
            <person name="Chen X."/>
            <person name="Nie B."/>
            <person name="Liao X."/>
            <person name="Peng D."/>
            <person name="Ji J."/>
            <person name="Jenkins J."/>
            <person name="Williams M."/>
            <person name="Shu S."/>
            <person name="Plott C."/>
            <person name="Barry K."/>
            <person name="Rajasekar S."/>
            <person name="Grimwood J."/>
            <person name="Han X."/>
            <person name="Sun S."/>
            <person name="Hou Z."/>
            <person name="He W."/>
            <person name="Dai G."/>
            <person name="Sun C."/>
            <person name="Schmutz J."/>
            <person name="Leebens-Mack J.H."/>
            <person name="Li F.W."/>
            <person name="Wang L."/>
        </authorList>
    </citation>
    <scope>NUCLEOTIDE SEQUENCE [LARGE SCALE GENOMIC DNA]</scope>
    <source>
        <strain evidence="2">cv. PW_Plant_1</strain>
    </source>
</reference>
<name>A0ACC2B8Z9_DIPCM</name>
<keyword evidence="2" id="KW-1185">Reference proteome</keyword>
<organism evidence="1 2">
    <name type="scientific">Diphasiastrum complanatum</name>
    <name type="common">Issler's clubmoss</name>
    <name type="synonym">Lycopodium complanatum</name>
    <dbReference type="NCBI Taxonomy" id="34168"/>
    <lineage>
        <taxon>Eukaryota</taxon>
        <taxon>Viridiplantae</taxon>
        <taxon>Streptophyta</taxon>
        <taxon>Embryophyta</taxon>
        <taxon>Tracheophyta</taxon>
        <taxon>Lycopodiopsida</taxon>
        <taxon>Lycopodiales</taxon>
        <taxon>Lycopodiaceae</taxon>
        <taxon>Lycopodioideae</taxon>
        <taxon>Diphasiastrum</taxon>
    </lineage>
</organism>
<accession>A0ACC2B8Z9</accession>
<dbReference type="EMBL" id="CM055108">
    <property type="protein sequence ID" value="KAJ7526272.1"/>
    <property type="molecule type" value="Genomic_DNA"/>
</dbReference>
<evidence type="ECO:0000313" key="1">
    <source>
        <dbReference type="EMBL" id="KAJ7526272.1"/>
    </source>
</evidence>
<proteinExistence type="predicted"/>
<gene>
    <name evidence="1" type="ORF">O6H91_17G090500</name>
</gene>